<gene>
    <name evidence="1" type="ORF">L3X38_041923</name>
</gene>
<evidence type="ECO:0000313" key="2">
    <source>
        <dbReference type="Proteomes" id="UP001054821"/>
    </source>
</evidence>
<reference evidence="1 2" key="1">
    <citation type="journal article" date="2022" name="G3 (Bethesda)">
        <title>Whole-genome sequence and methylome profiling of the almond [Prunus dulcis (Mill.) D.A. Webb] cultivar 'Nonpareil'.</title>
        <authorList>
            <person name="D'Amico-Willman K.M."/>
            <person name="Ouma W.Z."/>
            <person name="Meulia T."/>
            <person name="Sideli G.M."/>
            <person name="Gradziel T.M."/>
            <person name="Fresnedo-Ramirez J."/>
        </authorList>
    </citation>
    <scope>NUCLEOTIDE SEQUENCE [LARGE SCALE GENOMIC DNA]</scope>
    <source>
        <strain evidence="1">Clone GOH B32 T37-40</strain>
    </source>
</reference>
<dbReference type="EMBL" id="JAJFAZ020000008">
    <property type="protein sequence ID" value="KAI5312749.1"/>
    <property type="molecule type" value="Genomic_DNA"/>
</dbReference>
<sequence length="84" mass="10022">MYQSARTRKKRKKHHLNHRVWAAEKAARRREISGLNQSRSSAILEFFDWETGSFWFGASRQVERDRSRGLGWSDVVAVWWFPSQ</sequence>
<name>A0AAD4UTY5_PRUDU</name>
<evidence type="ECO:0000313" key="1">
    <source>
        <dbReference type="EMBL" id="KAI5312749.1"/>
    </source>
</evidence>
<accession>A0AAD4UTY5</accession>
<dbReference type="Proteomes" id="UP001054821">
    <property type="component" value="Chromosome 8"/>
</dbReference>
<organism evidence="1 2">
    <name type="scientific">Prunus dulcis</name>
    <name type="common">Almond</name>
    <name type="synonym">Amygdalus dulcis</name>
    <dbReference type="NCBI Taxonomy" id="3755"/>
    <lineage>
        <taxon>Eukaryota</taxon>
        <taxon>Viridiplantae</taxon>
        <taxon>Streptophyta</taxon>
        <taxon>Embryophyta</taxon>
        <taxon>Tracheophyta</taxon>
        <taxon>Spermatophyta</taxon>
        <taxon>Magnoliopsida</taxon>
        <taxon>eudicotyledons</taxon>
        <taxon>Gunneridae</taxon>
        <taxon>Pentapetalae</taxon>
        <taxon>rosids</taxon>
        <taxon>fabids</taxon>
        <taxon>Rosales</taxon>
        <taxon>Rosaceae</taxon>
        <taxon>Amygdaloideae</taxon>
        <taxon>Amygdaleae</taxon>
        <taxon>Prunus</taxon>
    </lineage>
</organism>
<comment type="caution">
    <text evidence="1">The sequence shown here is derived from an EMBL/GenBank/DDBJ whole genome shotgun (WGS) entry which is preliminary data.</text>
</comment>
<keyword evidence="2" id="KW-1185">Reference proteome</keyword>
<protein>
    <submittedName>
        <fullName evidence="1">Uncharacterized protein</fullName>
    </submittedName>
</protein>
<proteinExistence type="predicted"/>
<dbReference type="AlphaFoldDB" id="A0AAD4UTY5"/>